<dbReference type="OrthoDB" id="34589at2"/>
<dbReference type="Gene3D" id="3.30.950.30">
    <property type="entry name" value="Schlafen, AAA domain"/>
    <property type="match status" value="1"/>
</dbReference>
<keyword evidence="2" id="KW-0547">Nucleotide-binding</keyword>
<dbReference type="EMBL" id="QVTE01000051">
    <property type="protein sequence ID" value="RFU66433.1"/>
    <property type="molecule type" value="Genomic_DNA"/>
</dbReference>
<evidence type="ECO:0000313" key="2">
    <source>
        <dbReference type="EMBL" id="RFU66433.1"/>
    </source>
</evidence>
<dbReference type="InterPro" id="IPR038461">
    <property type="entry name" value="Schlafen_AlbA_2_dom_sf"/>
</dbReference>
<protein>
    <submittedName>
        <fullName evidence="2">ATP-binding protein</fullName>
    </submittedName>
</protein>
<evidence type="ECO:0000313" key="3">
    <source>
        <dbReference type="Proteomes" id="UP000264541"/>
    </source>
</evidence>
<feature type="domain" description="Schlafen AlbA-2" evidence="1">
    <location>
        <begin position="33"/>
        <end position="165"/>
    </location>
</feature>
<dbReference type="AlphaFoldDB" id="A0A372LJ82"/>
<keyword evidence="3" id="KW-1185">Reference proteome</keyword>
<dbReference type="GO" id="GO:0005524">
    <property type="term" value="F:ATP binding"/>
    <property type="evidence" value="ECO:0007669"/>
    <property type="project" value="UniProtKB-KW"/>
</dbReference>
<dbReference type="RefSeq" id="WP_117328017.1">
    <property type="nucleotide sequence ID" value="NZ_QVTE01000051.1"/>
</dbReference>
<keyword evidence="2" id="KW-0067">ATP-binding</keyword>
<sequence>MFYANVRPQGLKEFLLQPGHDQLKELLLHNTGETDFLDFKWKWIDFTKMAKHILAIANSGGGCIIVGVNQTDDGKILIDGLSEREFLDKADVDNKLENLLPKYLKYHTEDFIFSKRTHALLQGKRFQVLVIEYDPKYVPYTSTITRGELTYGAIYVRQGTKSIEASKDKLVEIILRKAESGGSDYHELSLKDHLMQLKELYEEVNAQPNAGYTEFVTDMIEKKKHKIQSLLDLQSEKDV</sequence>
<dbReference type="Proteomes" id="UP000264541">
    <property type="component" value="Unassembled WGS sequence"/>
</dbReference>
<reference evidence="2 3" key="1">
    <citation type="submission" date="2018-08" db="EMBL/GenBank/DDBJ databases">
        <title>Bacillus chawlae sp. nov., Bacillus glennii sp. nov., and Bacillus saganii sp. nov. Isolated from the Vehicle Assembly Building at Kennedy Space Center where the Viking Spacecraft were Assembled.</title>
        <authorList>
            <person name="Seuylemezian A."/>
            <person name="Vaishampayan P."/>
        </authorList>
    </citation>
    <scope>NUCLEOTIDE SEQUENCE [LARGE SCALE GENOMIC DNA]</scope>
    <source>
        <strain evidence="2 3">V47-23a</strain>
    </source>
</reference>
<comment type="caution">
    <text evidence="2">The sequence shown here is derived from an EMBL/GenBank/DDBJ whole genome shotgun (WGS) entry which is preliminary data.</text>
</comment>
<name>A0A372LJ82_9BACI</name>
<gene>
    <name evidence="2" type="ORF">D0469_17545</name>
</gene>
<organism evidence="2 3">
    <name type="scientific">Peribacillus saganii</name>
    <dbReference type="NCBI Taxonomy" id="2303992"/>
    <lineage>
        <taxon>Bacteria</taxon>
        <taxon>Bacillati</taxon>
        <taxon>Bacillota</taxon>
        <taxon>Bacilli</taxon>
        <taxon>Bacillales</taxon>
        <taxon>Bacillaceae</taxon>
        <taxon>Peribacillus</taxon>
    </lineage>
</organism>
<evidence type="ECO:0000259" key="1">
    <source>
        <dbReference type="Pfam" id="PF04326"/>
    </source>
</evidence>
<dbReference type="Pfam" id="PF04326">
    <property type="entry name" value="SLFN_AlbA_2"/>
    <property type="match status" value="1"/>
</dbReference>
<accession>A0A372LJ82</accession>
<proteinExistence type="predicted"/>
<dbReference type="InterPro" id="IPR007421">
    <property type="entry name" value="Schlafen_AlbA_2_dom"/>
</dbReference>